<protein>
    <submittedName>
        <fullName evidence="2">Uncharacterized protein</fullName>
    </submittedName>
</protein>
<organism evidence="2">
    <name type="scientific">Pyrodinium bahamense</name>
    <dbReference type="NCBI Taxonomy" id="73915"/>
    <lineage>
        <taxon>Eukaryota</taxon>
        <taxon>Sar</taxon>
        <taxon>Alveolata</taxon>
        <taxon>Dinophyceae</taxon>
        <taxon>Gonyaulacales</taxon>
        <taxon>Pyrocystaceae</taxon>
        <taxon>Pyrodinium</taxon>
    </lineage>
</organism>
<reference evidence="2" key="1">
    <citation type="submission" date="2021-01" db="EMBL/GenBank/DDBJ databases">
        <authorList>
            <person name="Corre E."/>
            <person name="Pelletier E."/>
            <person name="Niang G."/>
            <person name="Scheremetjew M."/>
            <person name="Finn R."/>
            <person name="Kale V."/>
            <person name="Holt S."/>
            <person name="Cochrane G."/>
            <person name="Meng A."/>
            <person name="Brown T."/>
            <person name="Cohen L."/>
        </authorList>
    </citation>
    <scope>NUCLEOTIDE SEQUENCE</scope>
    <source>
        <strain evidence="2">Pbaha01</strain>
    </source>
</reference>
<dbReference type="EMBL" id="HBEG01030843">
    <property type="protein sequence ID" value="CAD8368396.1"/>
    <property type="molecule type" value="Transcribed_RNA"/>
</dbReference>
<feature type="compositionally biased region" description="Basic and acidic residues" evidence="1">
    <location>
        <begin position="199"/>
        <end position="209"/>
    </location>
</feature>
<gene>
    <name evidence="2" type="ORF">PBAH0796_LOCUS18853</name>
</gene>
<sequence>MAAPDPDVPGAAPAHVRGFISANLWKTKSAPYKNQHVLFQALETNPPRPGDGDYWWRSHATNFARGGVKCSKGHSWVRDPLSGAWFRKDWTDAPGLTRVGQRPGTQARLPYDPNVTCYTQGASEGPRLCTERVFGIPERATLALGHARADLRVGSLFRNDSDPGFSQAGFISPPGHTGGMPLRRQRLEAGTAGGVCPPDSRRMSRAEGR</sequence>
<accession>A0A7S0AMM5</accession>
<evidence type="ECO:0000313" key="2">
    <source>
        <dbReference type="EMBL" id="CAD8368396.1"/>
    </source>
</evidence>
<dbReference type="AlphaFoldDB" id="A0A7S0AMM5"/>
<evidence type="ECO:0000256" key="1">
    <source>
        <dbReference type="SAM" id="MobiDB-lite"/>
    </source>
</evidence>
<feature type="region of interest" description="Disordered" evidence="1">
    <location>
        <begin position="189"/>
        <end position="209"/>
    </location>
</feature>
<proteinExistence type="predicted"/>
<name>A0A7S0AMM5_9DINO</name>